<dbReference type="Gene3D" id="4.10.60.10">
    <property type="entry name" value="Zinc finger, CCHC-type"/>
    <property type="match status" value="1"/>
</dbReference>
<dbReference type="GO" id="GO:0003676">
    <property type="term" value="F:nucleic acid binding"/>
    <property type="evidence" value="ECO:0007669"/>
    <property type="project" value="InterPro"/>
</dbReference>
<dbReference type="EMBL" id="GEGO01007529">
    <property type="protein sequence ID" value="JAR87875.1"/>
    <property type="molecule type" value="Transcribed_RNA"/>
</dbReference>
<evidence type="ECO:0000256" key="1">
    <source>
        <dbReference type="PROSITE-ProRule" id="PRU00047"/>
    </source>
</evidence>
<keyword evidence="1" id="KW-0863">Zinc-finger</keyword>
<accession>A0A147BBZ1</accession>
<organism evidence="3">
    <name type="scientific">Ixodes ricinus</name>
    <name type="common">Common tick</name>
    <name type="synonym">Acarus ricinus</name>
    <dbReference type="NCBI Taxonomy" id="34613"/>
    <lineage>
        <taxon>Eukaryota</taxon>
        <taxon>Metazoa</taxon>
        <taxon>Ecdysozoa</taxon>
        <taxon>Arthropoda</taxon>
        <taxon>Chelicerata</taxon>
        <taxon>Arachnida</taxon>
        <taxon>Acari</taxon>
        <taxon>Parasitiformes</taxon>
        <taxon>Ixodida</taxon>
        <taxon>Ixodoidea</taxon>
        <taxon>Ixodidae</taxon>
        <taxon>Ixodinae</taxon>
        <taxon>Ixodes</taxon>
    </lineage>
</organism>
<dbReference type="InterPro" id="IPR001878">
    <property type="entry name" value="Znf_CCHC"/>
</dbReference>
<dbReference type="SMART" id="SM00343">
    <property type="entry name" value="ZnF_C2HC"/>
    <property type="match status" value="2"/>
</dbReference>
<proteinExistence type="predicted"/>
<reference evidence="3" key="1">
    <citation type="journal article" date="2018" name="PLoS Negl. Trop. Dis.">
        <title>Sialome diversity of ticks revealed by RNAseq of single tick salivary glands.</title>
        <authorList>
            <person name="Perner J."/>
            <person name="Kropackova S."/>
            <person name="Kopacek P."/>
            <person name="Ribeiro J.M."/>
        </authorList>
    </citation>
    <scope>NUCLEOTIDE SEQUENCE</scope>
    <source>
        <strain evidence="3">Siblings of single egg batch collected in Ceske Budejovice</strain>
        <tissue evidence="3">Salivary glands</tissue>
    </source>
</reference>
<dbReference type="Pfam" id="PF00098">
    <property type="entry name" value="zf-CCHC"/>
    <property type="match status" value="1"/>
</dbReference>
<evidence type="ECO:0000313" key="3">
    <source>
        <dbReference type="EMBL" id="JAR87875.1"/>
    </source>
</evidence>
<dbReference type="GO" id="GO:0008270">
    <property type="term" value="F:zinc ion binding"/>
    <property type="evidence" value="ECO:0007669"/>
    <property type="project" value="UniProtKB-KW"/>
</dbReference>
<protein>
    <recommendedName>
        <fullName evidence="2">CCHC-type domain-containing protein</fullName>
    </recommendedName>
</protein>
<dbReference type="SUPFAM" id="SSF57756">
    <property type="entry name" value="Retrovirus zinc finger-like domains"/>
    <property type="match status" value="1"/>
</dbReference>
<keyword evidence="1" id="KW-0479">Metal-binding</keyword>
<evidence type="ECO:0000259" key="2">
    <source>
        <dbReference type="PROSITE" id="PS50158"/>
    </source>
</evidence>
<dbReference type="InterPro" id="IPR036875">
    <property type="entry name" value="Znf_CCHC_sf"/>
</dbReference>
<sequence>CLFCGRQNHTRQECFASQATCFSCGRTGHFAVVCRSRPRGDRYQRQLAFPAGRRAYVRNHYYYRQRRESSQTRTSVQGVVAYPDEDSDQFLATI</sequence>
<name>A0A147BBZ1_IXORI</name>
<feature type="non-terminal residue" evidence="3">
    <location>
        <position position="1"/>
    </location>
</feature>
<dbReference type="PROSITE" id="PS50158">
    <property type="entry name" value="ZF_CCHC"/>
    <property type="match status" value="1"/>
</dbReference>
<dbReference type="AlphaFoldDB" id="A0A147BBZ1"/>
<keyword evidence="1" id="KW-0862">Zinc</keyword>
<feature type="domain" description="CCHC-type" evidence="2">
    <location>
        <begin position="21"/>
        <end position="36"/>
    </location>
</feature>